<sequence>MKLTELDLNLLLVFDRLVQDGRVSRVAESLGLSQPAVSNALRRLRDLLGDELFLRTPAGMVPTPYAQQLASPVAQALHTLQSALNVRASFDPANSDRCFTLAMTDVGEIYFLPVLMDTLAHEAPGVTLRAVTVADSTLREDMATGRVDLALGSLPPLQAGYFQQALFRQRYVALMRQAHPLAVRPQVTATLYRQAAHVRVVSAGTAHGLVEEALQRLGVHRTVQLTVPHYVALGHVLGNTDLIATVPERLAERLTAPHALVARPLSLKLPVSTIAQYWHAHLHRDPGHQWLRGCLARLFGAGEAGTVSA</sequence>
<evidence type="ECO:0000256" key="3">
    <source>
        <dbReference type="ARBA" id="ARBA00023125"/>
    </source>
</evidence>
<dbReference type="PROSITE" id="PS50931">
    <property type="entry name" value="HTH_LYSR"/>
    <property type="match status" value="1"/>
</dbReference>
<keyword evidence="2" id="KW-0805">Transcription regulation</keyword>
<dbReference type="CDD" id="cd08459">
    <property type="entry name" value="PBP2_DntR_NahR_LinR_like"/>
    <property type="match status" value="1"/>
</dbReference>
<evidence type="ECO:0000256" key="1">
    <source>
        <dbReference type="ARBA" id="ARBA00009437"/>
    </source>
</evidence>
<comment type="caution">
    <text evidence="6">The sequence shown here is derived from an EMBL/GenBank/DDBJ whole genome shotgun (WGS) entry which is preliminary data.</text>
</comment>
<dbReference type="Gene3D" id="1.10.10.10">
    <property type="entry name" value="Winged helix-like DNA-binding domain superfamily/Winged helix DNA-binding domain"/>
    <property type="match status" value="1"/>
</dbReference>
<evidence type="ECO:0000313" key="7">
    <source>
        <dbReference type="Proteomes" id="UP001156903"/>
    </source>
</evidence>
<dbReference type="PANTHER" id="PTHR30118:SF15">
    <property type="entry name" value="TRANSCRIPTIONAL REGULATORY PROTEIN"/>
    <property type="match status" value="1"/>
</dbReference>
<dbReference type="SUPFAM" id="SSF46785">
    <property type="entry name" value="Winged helix' DNA-binding domain"/>
    <property type="match status" value="1"/>
</dbReference>
<dbReference type="InterPro" id="IPR000847">
    <property type="entry name" value="LysR_HTH_N"/>
</dbReference>
<dbReference type="PRINTS" id="PR00039">
    <property type="entry name" value="HTHLYSR"/>
</dbReference>
<dbReference type="RefSeq" id="WP_284309129.1">
    <property type="nucleotide sequence ID" value="NZ_BSPB01000054.1"/>
</dbReference>
<evidence type="ECO:0000313" key="6">
    <source>
        <dbReference type="EMBL" id="GLS16375.1"/>
    </source>
</evidence>
<comment type="similarity">
    <text evidence="1">Belongs to the LysR transcriptional regulatory family.</text>
</comment>
<accession>A0ABQ6CC33</accession>
<dbReference type="InterPro" id="IPR036388">
    <property type="entry name" value="WH-like_DNA-bd_sf"/>
</dbReference>
<organism evidence="6 7">
    <name type="scientific">Hydrogenophaga electricum</name>
    <dbReference type="NCBI Taxonomy" id="1230953"/>
    <lineage>
        <taxon>Bacteria</taxon>
        <taxon>Pseudomonadati</taxon>
        <taxon>Pseudomonadota</taxon>
        <taxon>Betaproteobacteria</taxon>
        <taxon>Burkholderiales</taxon>
        <taxon>Comamonadaceae</taxon>
        <taxon>Hydrogenophaga</taxon>
    </lineage>
</organism>
<evidence type="ECO:0000259" key="5">
    <source>
        <dbReference type="PROSITE" id="PS50931"/>
    </source>
</evidence>
<dbReference type="SUPFAM" id="SSF53850">
    <property type="entry name" value="Periplasmic binding protein-like II"/>
    <property type="match status" value="1"/>
</dbReference>
<proteinExistence type="inferred from homology"/>
<reference evidence="7" key="1">
    <citation type="journal article" date="2019" name="Int. J. Syst. Evol. Microbiol.">
        <title>The Global Catalogue of Microorganisms (GCM) 10K type strain sequencing project: providing services to taxonomists for standard genome sequencing and annotation.</title>
        <authorList>
            <consortium name="The Broad Institute Genomics Platform"/>
            <consortium name="The Broad Institute Genome Sequencing Center for Infectious Disease"/>
            <person name="Wu L."/>
            <person name="Ma J."/>
        </authorList>
    </citation>
    <scope>NUCLEOTIDE SEQUENCE [LARGE SCALE GENOMIC DNA]</scope>
    <source>
        <strain evidence="7">NBRC 109341</strain>
    </source>
</reference>
<keyword evidence="3" id="KW-0238">DNA-binding</keyword>
<dbReference type="Pfam" id="PF00126">
    <property type="entry name" value="HTH_1"/>
    <property type="match status" value="1"/>
</dbReference>
<evidence type="ECO:0000256" key="4">
    <source>
        <dbReference type="ARBA" id="ARBA00023163"/>
    </source>
</evidence>
<keyword evidence="4" id="KW-0804">Transcription</keyword>
<keyword evidence="7" id="KW-1185">Reference proteome</keyword>
<name>A0ABQ6CC33_9BURK</name>
<protein>
    <submittedName>
        <fullName evidence="6">LysR family transcriptional regulator</fullName>
    </submittedName>
</protein>
<dbReference type="InterPro" id="IPR036390">
    <property type="entry name" value="WH_DNA-bd_sf"/>
</dbReference>
<dbReference type="Gene3D" id="3.40.190.10">
    <property type="entry name" value="Periplasmic binding protein-like II"/>
    <property type="match status" value="2"/>
</dbReference>
<feature type="domain" description="HTH lysR-type" evidence="5">
    <location>
        <begin position="6"/>
        <end position="63"/>
    </location>
</feature>
<dbReference type="PANTHER" id="PTHR30118">
    <property type="entry name" value="HTH-TYPE TRANSCRIPTIONAL REGULATOR LEUO-RELATED"/>
    <property type="match status" value="1"/>
</dbReference>
<evidence type="ECO:0000256" key="2">
    <source>
        <dbReference type="ARBA" id="ARBA00023015"/>
    </source>
</evidence>
<dbReference type="EMBL" id="BSPB01000054">
    <property type="protein sequence ID" value="GLS16375.1"/>
    <property type="molecule type" value="Genomic_DNA"/>
</dbReference>
<gene>
    <name evidence="6" type="ORF">GCM10007935_38150</name>
</gene>
<dbReference type="Proteomes" id="UP001156903">
    <property type="component" value="Unassembled WGS sequence"/>
</dbReference>
<dbReference type="Pfam" id="PF03466">
    <property type="entry name" value="LysR_substrate"/>
    <property type="match status" value="1"/>
</dbReference>
<dbReference type="InterPro" id="IPR050389">
    <property type="entry name" value="LysR-type_TF"/>
</dbReference>
<dbReference type="InterPro" id="IPR005119">
    <property type="entry name" value="LysR_subst-bd"/>
</dbReference>